<sequence length="46" mass="5049">MHGCLVNSDSRDHSSLLYKVHCLVRKHSMGIAAFVAFMLPSCGLLC</sequence>
<reference evidence="1" key="1">
    <citation type="submission" date="2021-03" db="EMBL/GenBank/DDBJ databases">
        <authorList>
            <consortium name="Genoscope - CEA"/>
            <person name="William W."/>
        </authorList>
    </citation>
    <scope>NUCLEOTIDE SEQUENCE</scope>
    <source>
        <strain evidence="1">Doubled-haploid Pahang</strain>
    </source>
</reference>
<reference evidence="2" key="2">
    <citation type="submission" date="2021-05" db="UniProtKB">
        <authorList>
            <consortium name="EnsemblPlants"/>
        </authorList>
    </citation>
    <scope>IDENTIFICATION</scope>
    <source>
        <strain evidence="2">subsp. malaccensis</strain>
    </source>
</reference>
<dbReference type="EnsemblPlants" id="Ma08_t22090.1">
    <property type="protein sequence ID" value="Ma08_p22090.1"/>
    <property type="gene ID" value="Ma08_g22090"/>
</dbReference>
<evidence type="ECO:0000313" key="3">
    <source>
        <dbReference type="Proteomes" id="UP000012960"/>
    </source>
</evidence>
<dbReference type="EMBL" id="HG996472">
    <property type="protein sequence ID" value="CAG1832368.1"/>
    <property type="molecule type" value="Genomic_DNA"/>
</dbReference>
<organism evidence="2 3">
    <name type="scientific">Musa acuminata subsp. malaccensis</name>
    <name type="common">Wild banana</name>
    <name type="synonym">Musa malaccensis</name>
    <dbReference type="NCBI Taxonomy" id="214687"/>
    <lineage>
        <taxon>Eukaryota</taxon>
        <taxon>Viridiplantae</taxon>
        <taxon>Streptophyta</taxon>
        <taxon>Embryophyta</taxon>
        <taxon>Tracheophyta</taxon>
        <taxon>Spermatophyta</taxon>
        <taxon>Magnoliopsida</taxon>
        <taxon>Liliopsida</taxon>
        <taxon>Zingiberales</taxon>
        <taxon>Musaceae</taxon>
        <taxon>Musa</taxon>
    </lineage>
</organism>
<dbReference type="InParanoid" id="A0A804K9F6"/>
<keyword evidence="3" id="KW-1185">Reference proteome</keyword>
<dbReference type="Proteomes" id="UP000012960">
    <property type="component" value="Unplaced"/>
</dbReference>
<dbReference type="AlphaFoldDB" id="A0A804K9F6"/>
<accession>A0A804K9F6</accession>
<dbReference type="Gramene" id="Ma08_t22090.1">
    <property type="protein sequence ID" value="Ma08_p22090.1"/>
    <property type="gene ID" value="Ma08_g22090"/>
</dbReference>
<protein>
    <submittedName>
        <fullName evidence="1">(wild Malaysian banana) hypothetical protein</fullName>
    </submittedName>
</protein>
<gene>
    <name evidence="1" type="ORF">GSMUA_82880.1</name>
</gene>
<proteinExistence type="predicted"/>
<evidence type="ECO:0000313" key="1">
    <source>
        <dbReference type="EMBL" id="CAG1832368.1"/>
    </source>
</evidence>
<evidence type="ECO:0000313" key="2">
    <source>
        <dbReference type="EnsemblPlants" id="Ma08_p22090.1"/>
    </source>
</evidence>
<name>A0A804K9F6_MUSAM</name>